<evidence type="ECO:0000256" key="1">
    <source>
        <dbReference type="SAM" id="Phobius"/>
    </source>
</evidence>
<dbReference type="EMBL" id="BAABBO010000009">
    <property type="protein sequence ID" value="GAA3962866.1"/>
    <property type="molecule type" value="Genomic_DNA"/>
</dbReference>
<dbReference type="Proteomes" id="UP001501337">
    <property type="component" value="Unassembled WGS sequence"/>
</dbReference>
<protein>
    <recommendedName>
        <fullName evidence="4">Peptidoglycan-binding protein</fullName>
    </recommendedName>
</protein>
<keyword evidence="1" id="KW-0812">Transmembrane</keyword>
<sequence>MIALGFGLGGIAYVLVEGGVRKLQASRGKQSESKLGMWMIYVAVSVDLFSDGLLIGTGSTISLSMAVVLTLGQVLADGPEGYATIANMKDNGIPRAKRLMLSASFVLPVTVAAALSFYLLRGQSQTLQMGMLTFAAGILTVAAVEDMLSEAHDSADDTRYSVLAFTGGFVLFTLVSAGLGS</sequence>
<evidence type="ECO:0008006" key="4">
    <source>
        <dbReference type="Google" id="ProtNLM"/>
    </source>
</evidence>
<feature type="transmembrane region" description="Helical" evidence="1">
    <location>
        <begin position="160"/>
        <end position="179"/>
    </location>
</feature>
<keyword evidence="1" id="KW-1133">Transmembrane helix</keyword>
<keyword evidence="1" id="KW-0472">Membrane</keyword>
<accession>A0ABP7PDW7</accession>
<evidence type="ECO:0000313" key="3">
    <source>
        <dbReference type="Proteomes" id="UP001501337"/>
    </source>
</evidence>
<dbReference type="RefSeq" id="WP_344806029.1">
    <property type="nucleotide sequence ID" value="NZ_BAABBO010000009.1"/>
</dbReference>
<gene>
    <name evidence="2" type="ORF">GCM10022278_20950</name>
</gene>
<feature type="transmembrane region" description="Helical" evidence="1">
    <location>
        <begin position="99"/>
        <end position="120"/>
    </location>
</feature>
<proteinExistence type="predicted"/>
<evidence type="ECO:0000313" key="2">
    <source>
        <dbReference type="EMBL" id="GAA3962866.1"/>
    </source>
</evidence>
<comment type="caution">
    <text evidence="2">The sequence shown here is derived from an EMBL/GenBank/DDBJ whole genome shotgun (WGS) entry which is preliminary data.</text>
</comment>
<feature type="transmembrane region" description="Helical" evidence="1">
    <location>
        <begin position="126"/>
        <end position="148"/>
    </location>
</feature>
<reference evidence="3" key="1">
    <citation type="journal article" date="2019" name="Int. J. Syst. Evol. Microbiol.">
        <title>The Global Catalogue of Microorganisms (GCM) 10K type strain sequencing project: providing services to taxonomists for standard genome sequencing and annotation.</title>
        <authorList>
            <consortium name="The Broad Institute Genomics Platform"/>
            <consortium name="The Broad Institute Genome Sequencing Center for Infectious Disease"/>
            <person name="Wu L."/>
            <person name="Ma J."/>
        </authorList>
    </citation>
    <scope>NUCLEOTIDE SEQUENCE [LARGE SCALE GENOMIC DNA]</scope>
    <source>
        <strain evidence="3">JCM 17555</strain>
    </source>
</reference>
<name>A0ABP7PDW7_9GAMM</name>
<organism evidence="2 3">
    <name type="scientific">Allohahella marinimesophila</name>
    <dbReference type="NCBI Taxonomy" id="1054972"/>
    <lineage>
        <taxon>Bacteria</taxon>
        <taxon>Pseudomonadati</taxon>
        <taxon>Pseudomonadota</taxon>
        <taxon>Gammaproteobacteria</taxon>
        <taxon>Oceanospirillales</taxon>
        <taxon>Hahellaceae</taxon>
        <taxon>Allohahella</taxon>
    </lineage>
</organism>
<keyword evidence="3" id="KW-1185">Reference proteome</keyword>